<evidence type="ECO:0000313" key="11">
    <source>
        <dbReference type="EMBL" id="QUX20718.1"/>
    </source>
</evidence>
<keyword evidence="4 9" id="KW-0067">ATP-binding</keyword>
<evidence type="ECO:0000256" key="7">
    <source>
        <dbReference type="ARBA" id="ARBA00034808"/>
    </source>
</evidence>
<dbReference type="InterPro" id="IPR000212">
    <property type="entry name" value="DNA_helicase_UvrD/REP"/>
</dbReference>
<evidence type="ECO:0000256" key="4">
    <source>
        <dbReference type="ARBA" id="ARBA00022840"/>
    </source>
</evidence>
<dbReference type="PANTHER" id="PTHR11070:SF3">
    <property type="entry name" value="DNA 3'-5' HELICASE"/>
    <property type="match status" value="1"/>
</dbReference>
<evidence type="ECO:0000256" key="9">
    <source>
        <dbReference type="PROSITE-ProRule" id="PRU00560"/>
    </source>
</evidence>
<keyword evidence="5" id="KW-0413">Isomerase</keyword>
<comment type="catalytic activity">
    <reaction evidence="6">
        <text>Couples ATP hydrolysis with the unwinding of duplex DNA by translocating in the 3'-5' direction.</text>
        <dbReference type="EC" id="5.6.2.4"/>
    </reaction>
</comment>
<dbReference type="SUPFAM" id="SSF52540">
    <property type="entry name" value="P-loop containing nucleoside triphosphate hydrolases"/>
    <property type="match status" value="1"/>
</dbReference>
<keyword evidence="3 9" id="KW-0347">Helicase</keyword>
<organism evidence="11 12">
    <name type="scientific">Nocardiopsis changdeensis</name>
    <dbReference type="NCBI Taxonomy" id="2831969"/>
    <lineage>
        <taxon>Bacteria</taxon>
        <taxon>Bacillati</taxon>
        <taxon>Actinomycetota</taxon>
        <taxon>Actinomycetes</taxon>
        <taxon>Streptosporangiales</taxon>
        <taxon>Nocardiopsidaceae</taxon>
        <taxon>Nocardiopsis</taxon>
    </lineage>
</organism>
<dbReference type="EC" id="5.6.2.4" evidence="7"/>
<dbReference type="PROSITE" id="PS51198">
    <property type="entry name" value="UVRD_HELICASE_ATP_BIND"/>
    <property type="match status" value="1"/>
</dbReference>
<accession>A0ABX8BH86</accession>
<evidence type="ECO:0000259" key="10">
    <source>
        <dbReference type="PROSITE" id="PS51198"/>
    </source>
</evidence>
<dbReference type="PANTHER" id="PTHR11070">
    <property type="entry name" value="UVRD / RECB / PCRA DNA HELICASE FAMILY MEMBER"/>
    <property type="match status" value="1"/>
</dbReference>
<dbReference type="Gene3D" id="3.40.50.300">
    <property type="entry name" value="P-loop containing nucleotide triphosphate hydrolases"/>
    <property type="match status" value="2"/>
</dbReference>
<dbReference type="InterPro" id="IPR027417">
    <property type="entry name" value="P-loop_NTPase"/>
</dbReference>
<dbReference type="Pfam" id="PF13361">
    <property type="entry name" value="UvrD_C"/>
    <property type="match status" value="1"/>
</dbReference>
<proteinExistence type="predicted"/>
<name>A0ABX8BH86_9ACTN</name>
<dbReference type="RefSeq" id="WP_220561915.1">
    <property type="nucleotide sequence ID" value="NZ_CP074133.1"/>
</dbReference>
<dbReference type="InterPro" id="IPR014017">
    <property type="entry name" value="DNA_helicase_UvrD-like_C"/>
</dbReference>
<evidence type="ECO:0000256" key="8">
    <source>
        <dbReference type="ARBA" id="ARBA00048988"/>
    </source>
</evidence>
<evidence type="ECO:0000256" key="2">
    <source>
        <dbReference type="ARBA" id="ARBA00022801"/>
    </source>
</evidence>
<feature type="binding site" evidence="9">
    <location>
        <begin position="26"/>
        <end position="33"/>
    </location>
    <ligand>
        <name>ATP</name>
        <dbReference type="ChEBI" id="CHEBI:30616"/>
    </ligand>
</feature>
<protein>
    <recommendedName>
        <fullName evidence="7">DNA 3'-5' helicase</fullName>
        <ecNumber evidence="7">5.6.2.4</ecNumber>
    </recommendedName>
</protein>
<feature type="domain" description="UvrD-like helicase ATP-binding" evidence="10">
    <location>
        <begin position="5"/>
        <end position="293"/>
    </location>
</feature>
<dbReference type="Pfam" id="PF13245">
    <property type="entry name" value="AAA_19"/>
    <property type="match status" value="1"/>
</dbReference>
<comment type="catalytic activity">
    <reaction evidence="8">
        <text>ATP + H2O = ADP + phosphate + H(+)</text>
        <dbReference type="Rhea" id="RHEA:13065"/>
        <dbReference type="ChEBI" id="CHEBI:15377"/>
        <dbReference type="ChEBI" id="CHEBI:15378"/>
        <dbReference type="ChEBI" id="CHEBI:30616"/>
        <dbReference type="ChEBI" id="CHEBI:43474"/>
        <dbReference type="ChEBI" id="CHEBI:456216"/>
        <dbReference type="EC" id="5.6.2.4"/>
    </reaction>
</comment>
<reference evidence="11 12" key="1">
    <citation type="submission" date="2021-05" db="EMBL/GenBank/DDBJ databases">
        <title>Direct Submission.</title>
        <authorList>
            <person name="Li K."/>
            <person name="Gao J."/>
        </authorList>
    </citation>
    <scope>NUCLEOTIDE SEQUENCE [LARGE SCALE GENOMIC DNA]</scope>
    <source>
        <strain evidence="11 12">Mg02</strain>
    </source>
</reference>
<dbReference type="EMBL" id="CP074133">
    <property type="protein sequence ID" value="QUX20718.1"/>
    <property type="molecule type" value="Genomic_DNA"/>
</dbReference>
<evidence type="ECO:0000256" key="3">
    <source>
        <dbReference type="ARBA" id="ARBA00022806"/>
    </source>
</evidence>
<keyword evidence="1 9" id="KW-0547">Nucleotide-binding</keyword>
<dbReference type="Proteomes" id="UP000676079">
    <property type="component" value="Chromosome"/>
</dbReference>
<dbReference type="InterPro" id="IPR014016">
    <property type="entry name" value="UvrD-like_ATP-bd"/>
</dbReference>
<keyword evidence="12" id="KW-1185">Reference proteome</keyword>
<gene>
    <name evidence="11" type="ORF">KGD84_19755</name>
</gene>
<evidence type="ECO:0000313" key="12">
    <source>
        <dbReference type="Proteomes" id="UP000676079"/>
    </source>
</evidence>
<evidence type="ECO:0000256" key="6">
    <source>
        <dbReference type="ARBA" id="ARBA00034617"/>
    </source>
</evidence>
<sequence length="461" mass="51607">MSLPTPRGRQGDVVYLPRSGHHVVLGTAGTGKTLMAAWRAAYLSSPDTPGHGRTLLVTYNKTLAKYLEGIPGLRVRDLDVRTYGRFSWHYLSNSGLVRGSNILGGPARIRIIEKAVDAVSPAYRGSRLWDRGPAWFADEISWISGMGFTELDHYTDSERRGRVTPLSRGLRPVIWKVMENYRDLRRDAGYDFDWDDIATAVRERLAADRREHLYRHIVIDEGQDLSPEQIRSLVDAVPEDGSVTFFGDYAQQIYGQAMSWKSCGLSVRRVERFRDNLRNSKAIADLATAVSEMPFFEKSDDFVAPLAPRATGPRPTLVRCSGEDEELRVVRATAERLGRDGTVAVIARTWEAADHACRGIRATRLREGGFTWQAPPGVYKTTYHSAKGLEFDAVVLPLCGAERIPDRDVLESFDEKDAHARESKLLYVAITRARSELVITYSGTRSPLLPTDPALFTEVRP</sequence>
<evidence type="ECO:0000256" key="1">
    <source>
        <dbReference type="ARBA" id="ARBA00022741"/>
    </source>
</evidence>
<evidence type="ECO:0000256" key="5">
    <source>
        <dbReference type="ARBA" id="ARBA00023235"/>
    </source>
</evidence>
<keyword evidence="2 9" id="KW-0378">Hydrolase</keyword>